<accession>A0A932I142</accession>
<gene>
    <name evidence="1" type="ORF">HYZ11_17485</name>
</gene>
<dbReference type="EMBL" id="JACPUR010000041">
    <property type="protein sequence ID" value="MBI3129406.1"/>
    <property type="molecule type" value="Genomic_DNA"/>
</dbReference>
<proteinExistence type="predicted"/>
<organism evidence="1 2">
    <name type="scientific">Tectimicrobiota bacterium</name>
    <dbReference type="NCBI Taxonomy" id="2528274"/>
    <lineage>
        <taxon>Bacteria</taxon>
        <taxon>Pseudomonadati</taxon>
        <taxon>Nitrospinota/Tectimicrobiota group</taxon>
        <taxon>Candidatus Tectimicrobiota</taxon>
    </lineage>
</organism>
<comment type="caution">
    <text evidence="1">The sequence shown here is derived from an EMBL/GenBank/DDBJ whole genome shotgun (WGS) entry which is preliminary data.</text>
</comment>
<dbReference type="AlphaFoldDB" id="A0A932I142"/>
<reference evidence="1" key="1">
    <citation type="submission" date="2020-07" db="EMBL/GenBank/DDBJ databases">
        <title>Huge and variable diversity of episymbiotic CPR bacteria and DPANN archaea in groundwater ecosystems.</title>
        <authorList>
            <person name="He C.Y."/>
            <person name="Keren R."/>
            <person name="Whittaker M."/>
            <person name="Farag I.F."/>
            <person name="Doudna J."/>
            <person name="Cate J.H.D."/>
            <person name="Banfield J.F."/>
        </authorList>
    </citation>
    <scope>NUCLEOTIDE SEQUENCE</scope>
    <source>
        <strain evidence="1">NC_groundwater_763_Ag_S-0.2um_68_21</strain>
    </source>
</reference>
<evidence type="ECO:0000313" key="1">
    <source>
        <dbReference type="EMBL" id="MBI3129406.1"/>
    </source>
</evidence>
<protein>
    <submittedName>
        <fullName evidence="1">Uncharacterized protein</fullName>
    </submittedName>
</protein>
<dbReference type="Proteomes" id="UP000782312">
    <property type="component" value="Unassembled WGS sequence"/>
</dbReference>
<evidence type="ECO:0000313" key="2">
    <source>
        <dbReference type="Proteomes" id="UP000782312"/>
    </source>
</evidence>
<sequence>MIALTWFVITMTAAGVYNGPIPETTQFNTLAECQSFGQRMTPRLQDWVRGMLRADWDHKVQVRFECRAGQRAL</sequence>
<name>A0A932I142_UNCTE</name>